<feature type="region of interest" description="Disordered" evidence="1">
    <location>
        <begin position="34"/>
        <end position="73"/>
    </location>
</feature>
<feature type="compositionally biased region" description="Polar residues" evidence="1">
    <location>
        <begin position="54"/>
        <end position="73"/>
    </location>
</feature>
<proteinExistence type="predicted"/>
<name>A0A5C5WPA3_9PLAN</name>
<sequence length="73" mass="7811">MDYVMNLEKQSPSAESASFDKNFKPFVAGLRVQRKVGPSSSSGNLGKVVEEGCDSSSRSARGQIPQSTKSEIS</sequence>
<reference evidence="2 3" key="1">
    <citation type="submission" date="2019-02" db="EMBL/GenBank/DDBJ databases">
        <title>Deep-cultivation of Planctomycetes and their phenomic and genomic characterization uncovers novel biology.</title>
        <authorList>
            <person name="Wiegand S."/>
            <person name="Jogler M."/>
            <person name="Boedeker C."/>
            <person name="Pinto D."/>
            <person name="Vollmers J."/>
            <person name="Rivas-Marin E."/>
            <person name="Kohn T."/>
            <person name="Peeters S.H."/>
            <person name="Heuer A."/>
            <person name="Rast P."/>
            <person name="Oberbeckmann S."/>
            <person name="Bunk B."/>
            <person name="Jeske O."/>
            <person name="Meyerdierks A."/>
            <person name="Storesund J.E."/>
            <person name="Kallscheuer N."/>
            <person name="Luecker S."/>
            <person name="Lage O.M."/>
            <person name="Pohl T."/>
            <person name="Merkel B.J."/>
            <person name="Hornburger P."/>
            <person name="Mueller R.-W."/>
            <person name="Bruemmer F."/>
            <person name="Labrenz M."/>
            <person name="Spormann A.M."/>
            <person name="Op Den Camp H."/>
            <person name="Overmann J."/>
            <person name="Amann R."/>
            <person name="Jetten M.S.M."/>
            <person name="Mascher T."/>
            <person name="Medema M.H."/>
            <person name="Devos D.P."/>
            <person name="Kaster A.-K."/>
            <person name="Ovreas L."/>
            <person name="Rohde M."/>
            <person name="Galperin M.Y."/>
            <person name="Jogler C."/>
        </authorList>
    </citation>
    <scope>NUCLEOTIDE SEQUENCE [LARGE SCALE GENOMIC DNA]</scope>
    <source>
        <strain evidence="2 3">KOR42</strain>
    </source>
</reference>
<evidence type="ECO:0000313" key="3">
    <source>
        <dbReference type="Proteomes" id="UP000317243"/>
    </source>
</evidence>
<dbReference type="Proteomes" id="UP000317243">
    <property type="component" value="Unassembled WGS sequence"/>
</dbReference>
<accession>A0A5C5WPA3</accession>
<evidence type="ECO:0000256" key="1">
    <source>
        <dbReference type="SAM" id="MobiDB-lite"/>
    </source>
</evidence>
<keyword evidence="3" id="KW-1185">Reference proteome</keyword>
<dbReference type="EMBL" id="SIHI01000008">
    <property type="protein sequence ID" value="TWT52085.1"/>
    <property type="molecule type" value="Genomic_DNA"/>
</dbReference>
<comment type="caution">
    <text evidence="2">The sequence shown here is derived from an EMBL/GenBank/DDBJ whole genome shotgun (WGS) entry which is preliminary data.</text>
</comment>
<dbReference type="AlphaFoldDB" id="A0A5C5WPA3"/>
<gene>
    <name evidence="2" type="ORF">KOR42_31820</name>
</gene>
<organism evidence="2 3">
    <name type="scientific">Thalassoglobus neptunius</name>
    <dbReference type="NCBI Taxonomy" id="1938619"/>
    <lineage>
        <taxon>Bacteria</taxon>
        <taxon>Pseudomonadati</taxon>
        <taxon>Planctomycetota</taxon>
        <taxon>Planctomycetia</taxon>
        <taxon>Planctomycetales</taxon>
        <taxon>Planctomycetaceae</taxon>
        <taxon>Thalassoglobus</taxon>
    </lineage>
</organism>
<evidence type="ECO:0000313" key="2">
    <source>
        <dbReference type="EMBL" id="TWT52085.1"/>
    </source>
</evidence>
<protein>
    <submittedName>
        <fullName evidence="2">Uncharacterized protein</fullName>
    </submittedName>
</protein>